<dbReference type="STRING" id="472175.EL18_00546"/>
<dbReference type="eggNOG" id="ENOG5033BTJ">
    <property type="taxonomic scope" value="Bacteria"/>
</dbReference>
<dbReference type="Pfam" id="PF13202">
    <property type="entry name" value="EF-hand_5"/>
    <property type="match status" value="2"/>
</dbReference>
<protein>
    <submittedName>
        <fullName evidence="4">EF hand</fullName>
    </submittedName>
</protein>
<dbReference type="Gene3D" id="1.10.238.10">
    <property type="entry name" value="EF-hand"/>
    <property type="match status" value="2"/>
</dbReference>
<evidence type="ECO:0000313" key="5">
    <source>
        <dbReference type="Proteomes" id="UP000053675"/>
    </source>
</evidence>
<feature type="chain" id="PRO_5001783188" evidence="2">
    <location>
        <begin position="24"/>
        <end position="322"/>
    </location>
</feature>
<name>A0A084U994_9HYPH</name>
<dbReference type="Proteomes" id="UP000053675">
    <property type="component" value="Unassembled WGS sequence"/>
</dbReference>
<keyword evidence="5" id="KW-1185">Reference proteome</keyword>
<dbReference type="PATRIC" id="fig|472175.3.peg.566"/>
<dbReference type="OrthoDB" id="8265789at2"/>
<proteinExistence type="predicted"/>
<organism evidence="4 5">
    <name type="scientific">Nitratireductor basaltis</name>
    <dbReference type="NCBI Taxonomy" id="472175"/>
    <lineage>
        <taxon>Bacteria</taxon>
        <taxon>Pseudomonadati</taxon>
        <taxon>Pseudomonadota</taxon>
        <taxon>Alphaproteobacteria</taxon>
        <taxon>Hyphomicrobiales</taxon>
        <taxon>Phyllobacteriaceae</taxon>
        <taxon>Nitratireductor</taxon>
    </lineage>
</organism>
<feature type="region of interest" description="Disordered" evidence="1">
    <location>
        <begin position="130"/>
        <end position="176"/>
    </location>
</feature>
<feature type="compositionally biased region" description="Low complexity" evidence="1">
    <location>
        <begin position="275"/>
        <end position="297"/>
    </location>
</feature>
<feature type="signal peptide" evidence="2">
    <location>
        <begin position="1"/>
        <end position="23"/>
    </location>
</feature>
<dbReference type="SUPFAM" id="SSF47473">
    <property type="entry name" value="EF-hand"/>
    <property type="match status" value="1"/>
</dbReference>
<reference evidence="4 5" key="1">
    <citation type="submission" date="2014-05" db="EMBL/GenBank/DDBJ databases">
        <title>Draft Genome Sequence of Nitratireductor basaltis Strain UMTGB225, A Marine Bacterium Isolated from Green Barrel Tunicate.</title>
        <authorList>
            <person name="Gan H.Y."/>
        </authorList>
    </citation>
    <scope>NUCLEOTIDE SEQUENCE [LARGE SCALE GENOMIC DNA]</scope>
    <source>
        <strain evidence="4 5">UMTGB225</strain>
    </source>
</reference>
<dbReference type="SMART" id="SM00054">
    <property type="entry name" value="EFh"/>
    <property type="match status" value="3"/>
</dbReference>
<feature type="compositionally biased region" description="Basic and acidic residues" evidence="1">
    <location>
        <begin position="154"/>
        <end position="165"/>
    </location>
</feature>
<gene>
    <name evidence="4" type="ORF">EL18_00546</name>
</gene>
<accession>A0A084U994</accession>
<dbReference type="GO" id="GO:0005509">
    <property type="term" value="F:calcium ion binding"/>
    <property type="evidence" value="ECO:0007669"/>
    <property type="project" value="InterPro"/>
</dbReference>
<feature type="domain" description="EF-hand" evidence="3">
    <location>
        <begin position="239"/>
        <end position="274"/>
    </location>
</feature>
<sequence>MNNLLKKTAFAAAVSGLAFAAHAQDTTNPTANATPNSPGYCDTPWHSIDGNDDGFVSKSEATGMMETRFGELDADGNGEITKTEYVDCMTRTGGQTAAEADRNKENFAEVDANANGELDREEFRQAAKEAWDRNSGDISTQMKGDDTTTTAASETRDDAAMRGDQEQAAASAQGEESDAVLVLRRYVWLTPDEDETTLSGMSEDEAAARSAVTFNALDKNNDDIVDTAEWSERSPQSGMNEDWASANFDKLDGDASGSITRDEYDQAQSRMLDETTTASTTAGSSGGSNDDGSASTAEASSNGEAYNDDSGIPVYIYRFHTF</sequence>
<keyword evidence="2" id="KW-0732">Signal</keyword>
<evidence type="ECO:0000256" key="1">
    <source>
        <dbReference type="SAM" id="MobiDB-lite"/>
    </source>
</evidence>
<dbReference type="CDD" id="cd00051">
    <property type="entry name" value="EFh"/>
    <property type="match status" value="1"/>
</dbReference>
<comment type="caution">
    <text evidence="4">The sequence shown here is derived from an EMBL/GenBank/DDBJ whole genome shotgun (WGS) entry which is preliminary data.</text>
</comment>
<dbReference type="InterPro" id="IPR018247">
    <property type="entry name" value="EF_Hand_1_Ca_BS"/>
</dbReference>
<evidence type="ECO:0000259" key="3">
    <source>
        <dbReference type="PROSITE" id="PS50222"/>
    </source>
</evidence>
<evidence type="ECO:0000256" key="2">
    <source>
        <dbReference type="SAM" id="SignalP"/>
    </source>
</evidence>
<feature type="domain" description="EF-hand" evidence="3">
    <location>
        <begin position="60"/>
        <end position="95"/>
    </location>
</feature>
<evidence type="ECO:0000313" key="4">
    <source>
        <dbReference type="EMBL" id="KFB09530.1"/>
    </source>
</evidence>
<dbReference type="EMBL" id="JMQM01000001">
    <property type="protein sequence ID" value="KFB09530.1"/>
    <property type="molecule type" value="Genomic_DNA"/>
</dbReference>
<feature type="region of interest" description="Disordered" evidence="1">
    <location>
        <begin position="229"/>
        <end position="310"/>
    </location>
</feature>
<dbReference type="InterPro" id="IPR011992">
    <property type="entry name" value="EF-hand-dom_pair"/>
</dbReference>
<feature type="domain" description="EF-hand" evidence="3">
    <location>
        <begin position="98"/>
        <end position="133"/>
    </location>
</feature>
<dbReference type="PROSITE" id="PS50222">
    <property type="entry name" value="EF_HAND_2"/>
    <property type="match status" value="3"/>
</dbReference>
<dbReference type="AlphaFoldDB" id="A0A084U994"/>
<dbReference type="RefSeq" id="WP_036479535.1">
    <property type="nucleotide sequence ID" value="NZ_JMQM01000001.1"/>
</dbReference>
<dbReference type="PROSITE" id="PS00018">
    <property type="entry name" value="EF_HAND_1"/>
    <property type="match status" value="3"/>
</dbReference>
<feature type="compositionally biased region" description="Polar residues" evidence="1">
    <location>
        <begin position="136"/>
        <end position="153"/>
    </location>
</feature>
<dbReference type="InterPro" id="IPR002048">
    <property type="entry name" value="EF_hand_dom"/>
</dbReference>